<dbReference type="Gene3D" id="3.40.50.300">
    <property type="entry name" value="P-loop containing nucleotide triphosphate hydrolases"/>
    <property type="match status" value="1"/>
</dbReference>
<dbReference type="AlphaFoldDB" id="A0A1G7NGR6"/>
<dbReference type="OrthoDB" id="9768555at2"/>
<dbReference type="EMBL" id="FNBT01000006">
    <property type="protein sequence ID" value="SDF73223.1"/>
    <property type="molecule type" value="Genomic_DNA"/>
</dbReference>
<name>A0A1G7NGR6_9ACTN</name>
<protein>
    <submittedName>
        <fullName evidence="3">MoxR-like ATPase</fullName>
    </submittedName>
</protein>
<evidence type="ECO:0000256" key="1">
    <source>
        <dbReference type="SAM" id="MobiDB-lite"/>
    </source>
</evidence>
<dbReference type="STRING" id="1550231.SAMN05660662_3153"/>
<dbReference type="RefSeq" id="WP_091768706.1">
    <property type="nucleotide sequence ID" value="NZ_FNBT01000006.1"/>
</dbReference>
<evidence type="ECO:0000313" key="4">
    <source>
        <dbReference type="Proteomes" id="UP000199406"/>
    </source>
</evidence>
<feature type="region of interest" description="Disordered" evidence="1">
    <location>
        <begin position="290"/>
        <end position="349"/>
    </location>
</feature>
<dbReference type="Pfam" id="PF07728">
    <property type="entry name" value="AAA_5"/>
    <property type="match status" value="1"/>
</dbReference>
<reference evidence="4" key="1">
    <citation type="submission" date="2016-10" db="EMBL/GenBank/DDBJ databases">
        <authorList>
            <person name="Varghese N."/>
            <person name="Submissions S."/>
        </authorList>
    </citation>
    <scope>NUCLEOTIDE SEQUENCE [LARGE SCALE GENOMIC DNA]</scope>
    <source>
        <strain evidence="4">DSM 44268</strain>
    </source>
</reference>
<dbReference type="CDD" id="cd00198">
    <property type="entry name" value="vWFA"/>
    <property type="match status" value="1"/>
</dbReference>
<dbReference type="InterPro" id="IPR008912">
    <property type="entry name" value="Uncharacterised_CoxE"/>
</dbReference>
<dbReference type="CDD" id="cd00009">
    <property type="entry name" value="AAA"/>
    <property type="match status" value="1"/>
</dbReference>
<keyword evidence="4" id="KW-1185">Reference proteome</keyword>
<evidence type="ECO:0000313" key="3">
    <source>
        <dbReference type="EMBL" id="SDF73223.1"/>
    </source>
</evidence>
<dbReference type="PANTHER" id="PTHR42759">
    <property type="entry name" value="MOXR FAMILY PROTEIN"/>
    <property type="match status" value="1"/>
</dbReference>
<dbReference type="InterPro" id="IPR003593">
    <property type="entry name" value="AAA+_ATPase"/>
</dbReference>
<dbReference type="GO" id="GO:0005524">
    <property type="term" value="F:ATP binding"/>
    <property type="evidence" value="ECO:0007669"/>
    <property type="project" value="InterPro"/>
</dbReference>
<organism evidence="3 4">
    <name type="scientific">Blastococcus aurantiacus</name>
    <dbReference type="NCBI Taxonomy" id="1550231"/>
    <lineage>
        <taxon>Bacteria</taxon>
        <taxon>Bacillati</taxon>
        <taxon>Actinomycetota</taxon>
        <taxon>Actinomycetes</taxon>
        <taxon>Geodermatophilales</taxon>
        <taxon>Geodermatophilaceae</taxon>
        <taxon>Blastococcus</taxon>
    </lineage>
</organism>
<dbReference type="SMART" id="SM00382">
    <property type="entry name" value="AAA"/>
    <property type="match status" value="1"/>
</dbReference>
<dbReference type="InterPro" id="IPR027417">
    <property type="entry name" value="P-loop_NTPase"/>
</dbReference>
<dbReference type="PROSITE" id="PS50234">
    <property type="entry name" value="VWFA"/>
    <property type="match status" value="1"/>
</dbReference>
<dbReference type="PANTHER" id="PTHR42759:SF1">
    <property type="entry name" value="MAGNESIUM-CHELATASE SUBUNIT CHLD"/>
    <property type="match status" value="1"/>
</dbReference>
<sequence length="628" mass="65925">MPVAPPVTPDPAVPGPVVGLEREREVLTVALATHRHLVLEGPPGTGKSTLLRSVAAETGQDVVFVEGNAELTPARLIGQYDPSAVLAGGYLPENFTDGPLLTAMRGSGLLYLEELNRIPEETLNVLITVLTEGEIAVPRLGTVHATSGFRLIAAMNPFDAIGTARVGQAIADRMCRVVLGYQPEDAERAIVAGVTGADAAQIVLAVRLVRATREHRDLRTGSSVRGAIDLVLLLDGLLRMRGQALAGGRETARDAAHAALSGRIRVTEGVERTPESVLDEILDEVWPESAAPPDAERNDADDAGQLGGGSGKAPGPSAEAGKEQGAAPRSDRAARRGPRTTGRREMQLRHEAFAEVSPEVGELDEYAFAGLMGADPDAAAALLADLATATDRELRSAARRLAARVFVQVGRVGATRARGTRRLVATRRPEGDLDLDRTLDRWSGAWPPAAEDLVTRNWTGSRRAVCLLVDRSGSMQGLGVAIAAVAAAGVVLAADERLQTSVLTFADEVAVLQPLGRHRAAEDVVLDLVGLRGHGKTDIAAALRGARRELVPATADERVVVLLSDGLSTAGEPAESALAGIDRLHVLCPLPSDEALDAARLLAARGGGRMEPVRSLNDLGPALTRLLG</sequence>
<accession>A0A1G7NGR6</accession>
<dbReference type="InterPro" id="IPR050764">
    <property type="entry name" value="CbbQ/NirQ/NorQ/GpvN"/>
</dbReference>
<dbReference type="PRINTS" id="PR00830">
    <property type="entry name" value="ENDOLAPTASE"/>
</dbReference>
<proteinExistence type="predicted"/>
<evidence type="ECO:0000259" key="2">
    <source>
        <dbReference type="PROSITE" id="PS50234"/>
    </source>
</evidence>
<gene>
    <name evidence="3" type="ORF">SAMN05660662_3153</name>
</gene>
<dbReference type="InterPro" id="IPR011704">
    <property type="entry name" value="ATPase_dyneun-rel_AAA"/>
</dbReference>
<feature type="domain" description="VWFA" evidence="2">
    <location>
        <begin position="464"/>
        <end position="628"/>
    </location>
</feature>
<dbReference type="InterPro" id="IPR002035">
    <property type="entry name" value="VWF_A"/>
</dbReference>
<dbReference type="Proteomes" id="UP000199406">
    <property type="component" value="Unassembled WGS sequence"/>
</dbReference>
<dbReference type="Pfam" id="PF05762">
    <property type="entry name" value="VWA_CoxE"/>
    <property type="match status" value="1"/>
</dbReference>
<dbReference type="SUPFAM" id="SSF53300">
    <property type="entry name" value="vWA-like"/>
    <property type="match status" value="1"/>
</dbReference>
<dbReference type="SMART" id="SM00327">
    <property type="entry name" value="VWA"/>
    <property type="match status" value="1"/>
</dbReference>
<dbReference type="GO" id="GO:0016887">
    <property type="term" value="F:ATP hydrolysis activity"/>
    <property type="evidence" value="ECO:0007669"/>
    <property type="project" value="InterPro"/>
</dbReference>
<dbReference type="SUPFAM" id="SSF52540">
    <property type="entry name" value="P-loop containing nucleoside triphosphate hydrolases"/>
    <property type="match status" value="1"/>
</dbReference>
<dbReference type="Gene3D" id="3.40.50.410">
    <property type="entry name" value="von Willebrand factor, type A domain"/>
    <property type="match status" value="1"/>
</dbReference>
<dbReference type="InterPro" id="IPR036465">
    <property type="entry name" value="vWFA_dom_sf"/>
</dbReference>